<name>A0ABM8FZ00_9CELL</name>
<feature type="compositionally biased region" description="Basic and acidic residues" evidence="1">
    <location>
        <begin position="9"/>
        <end position="24"/>
    </location>
</feature>
<evidence type="ECO:0000313" key="3">
    <source>
        <dbReference type="Proteomes" id="UP001321475"/>
    </source>
</evidence>
<evidence type="ECO:0000313" key="2">
    <source>
        <dbReference type="EMBL" id="BDZ41027.1"/>
    </source>
</evidence>
<accession>A0ABM8FZ00</accession>
<protein>
    <submittedName>
        <fullName evidence="2">Uncharacterized protein</fullName>
    </submittedName>
</protein>
<sequence>MEMWWNPLDAKRSREQSRIRDRRSATPRLRRRCRDVVPPSVPMPDEARASSLPVEEAVHDAGDGDVPPTQVA</sequence>
<dbReference type="Proteomes" id="UP001321475">
    <property type="component" value="Chromosome"/>
</dbReference>
<feature type="region of interest" description="Disordered" evidence="1">
    <location>
        <begin position="1"/>
        <end position="72"/>
    </location>
</feature>
<reference evidence="3" key="1">
    <citation type="journal article" date="2019" name="Int. J. Syst. Evol. Microbiol.">
        <title>The Global Catalogue of Microorganisms (GCM) 10K type strain sequencing project: providing services to taxonomists for standard genome sequencing and annotation.</title>
        <authorList>
            <consortium name="The Broad Institute Genomics Platform"/>
            <consortium name="The Broad Institute Genome Sequencing Center for Infectious Disease"/>
            <person name="Wu L."/>
            <person name="Ma J."/>
        </authorList>
    </citation>
    <scope>NUCLEOTIDE SEQUENCE [LARGE SCALE GENOMIC DNA]</scope>
    <source>
        <strain evidence="3">NBRC 108565</strain>
    </source>
</reference>
<gene>
    <name evidence="2" type="ORF">GCM10025865_03260</name>
</gene>
<proteinExistence type="predicted"/>
<organism evidence="2 3">
    <name type="scientific">Paraoerskovia sediminicola</name>
    <dbReference type="NCBI Taxonomy" id="1138587"/>
    <lineage>
        <taxon>Bacteria</taxon>
        <taxon>Bacillati</taxon>
        <taxon>Actinomycetota</taxon>
        <taxon>Actinomycetes</taxon>
        <taxon>Micrococcales</taxon>
        <taxon>Cellulomonadaceae</taxon>
        <taxon>Paraoerskovia</taxon>
    </lineage>
</organism>
<keyword evidence="3" id="KW-1185">Reference proteome</keyword>
<dbReference type="EMBL" id="AP027729">
    <property type="protein sequence ID" value="BDZ41027.1"/>
    <property type="molecule type" value="Genomic_DNA"/>
</dbReference>
<evidence type="ECO:0000256" key="1">
    <source>
        <dbReference type="SAM" id="MobiDB-lite"/>
    </source>
</evidence>